<dbReference type="EMBL" id="AB684450">
    <property type="protein sequence ID" value="BAM66969.1"/>
    <property type="molecule type" value="Genomic_DNA"/>
</dbReference>
<dbReference type="InterPro" id="IPR011010">
    <property type="entry name" value="DNA_brk_join_enz"/>
</dbReference>
<dbReference type="Gene3D" id="1.10.443.10">
    <property type="entry name" value="Intergrase catalytic core"/>
    <property type="match status" value="1"/>
</dbReference>
<dbReference type="InterPro" id="IPR050090">
    <property type="entry name" value="Tyrosine_recombinase_XerCD"/>
</dbReference>
<dbReference type="EMBL" id="AB712393">
    <property type="protein sequence ID" value="BAM66981.1"/>
    <property type="molecule type" value="Genomic_DNA"/>
</dbReference>
<organism evidence="5">
    <name type="scientific">Lactococcus lactis</name>
    <dbReference type="NCBI Taxonomy" id="1358"/>
    <lineage>
        <taxon>Bacteria</taxon>
        <taxon>Bacillati</taxon>
        <taxon>Bacillota</taxon>
        <taxon>Bacilli</taxon>
        <taxon>Lactobacillales</taxon>
        <taxon>Streptococcaceae</taxon>
        <taxon>Lactococcus</taxon>
    </lineage>
</organism>
<dbReference type="Pfam" id="PF00589">
    <property type="entry name" value="Phage_integrase"/>
    <property type="match status" value="1"/>
</dbReference>
<dbReference type="AlphaFoldDB" id="K7ZQ81"/>
<accession>K7ZQ81</accession>
<evidence type="ECO:0000256" key="2">
    <source>
        <dbReference type="ARBA" id="ARBA00023125"/>
    </source>
</evidence>
<dbReference type="InterPro" id="IPR010998">
    <property type="entry name" value="Integrase_recombinase_N"/>
</dbReference>
<name>K7ZQ81_9LACT</name>
<sequence>MNIMPLRVHPRGKKWEYRIKDSKGNHVVSKGGFPTEKEARIAGKEAELDYLKGTRFDNNSTVFELYQKWYNLEILPSNRSVQTKIKYQRFFKKIDKYFGKLVASKIKYSQYQEIMNQIGQGVGPDYLSRLNSSIRSAVQLARRDLLNINDFTEGVRLHAQKLPKNPEDKYISSLSDYQKIIDYLRSIMEYKKSVMPYLIYLMLKTGLRVGEALALTWKEVDFSNKTIYTFKRIDSAKHIDSGKPKTPYSVREIPISDDLIQVLHKLHQEQEEADIIKLADGLIFFDKKHGLPTNNGINKALKVYLTKLNITPLIVATGCRHTYACVLLANKVDIAVVAKNLGHKNIQRIIDTYGHILQELQEVENEATRKVLQYF</sequence>
<dbReference type="PANTHER" id="PTHR30349:SF64">
    <property type="entry name" value="PROPHAGE INTEGRASE INTD-RELATED"/>
    <property type="match status" value="1"/>
</dbReference>
<dbReference type="PROSITE" id="PS51898">
    <property type="entry name" value="TYR_RECOMBINASE"/>
    <property type="match status" value="1"/>
</dbReference>
<protein>
    <submittedName>
        <fullName evidence="5">DNA integrase, recombinase</fullName>
    </submittedName>
    <submittedName>
        <fullName evidence="6">DNA integrase/recombinase</fullName>
    </submittedName>
</protein>
<reference evidence="6" key="2">
    <citation type="journal article" date="2012" name="Microbiology">
        <title>Identification of the genes involved in the secretion and self-immunity of lacticin Q, an unmodified leaderless bacteriocin from Lactococcus lactis QU 5.</title>
        <authorList>
            <person name="Iwatani S."/>
            <person name="Yoneyama F."/>
            <person name="Miyashita S."/>
            <person name="Zendo T."/>
            <person name="Nakayama J."/>
            <person name="Sonomoto K."/>
        </authorList>
    </citation>
    <scope>NUCLEOTIDE SEQUENCE</scope>
    <source>
        <strain evidence="6">QU 5</strain>
    </source>
</reference>
<proteinExistence type="inferred from homology"/>
<dbReference type="GO" id="GO:0015074">
    <property type="term" value="P:DNA integration"/>
    <property type="evidence" value="ECO:0007669"/>
    <property type="project" value="InterPro"/>
</dbReference>
<dbReference type="InterPro" id="IPR002104">
    <property type="entry name" value="Integrase_catalytic"/>
</dbReference>
<evidence type="ECO:0000313" key="5">
    <source>
        <dbReference type="EMBL" id="BAM66969.1"/>
    </source>
</evidence>
<reference evidence="5" key="1">
    <citation type="submission" date="2011-11" db="EMBL/GenBank/DDBJ databases">
        <title>Genetic requirement for the production and self-immunity of lacticin Q, a leaderless bacteriocin exhibiting an intracellular toxicity.</title>
        <authorList>
            <person name="Iwatani S."/>
            <person name="Yoneyama F."/>
            <person name="Miyashita S."/>
            <person name="Zendo T."/>
            <person name="Nakayama J."/>
            <person name="Sonomoto K."/>
        </authorList>
    </citation>
    <scope>NUCLEOTIDE SEQUENCE</scope>
    <source>
        <strain evidence="5">QU 5</strain>
    </source>
</reference>
<comment type="similarity">
    <text evidence="1">Belongs to the 'phage' integrase family.</text>
</comment>
<feature type="domain" description="Tyr recombinase" evidence="4">
    <location>
        <begin position="166"/>
        <end position="368"/>
    </location>
</feature>
<dbReference type="InterPro" id="IPR013762">
    <property type="entry name" value="Integrase-like_cat_sf"/>
</dbReference>
<dbReference type="SUPFAM" id="SSF56349">
    <property type="entry name" value="DNA breaking-rejoining enzymes"/>
    <property type="match status" value="1"/>
</dbReference>
<evidence type="ECO:0000259" key="4">
    <source>
        <dbReference type="PROSITE" id="PS51898"/>
    </source>
</evidence>
<keyword evidence="2" id="KW-0238">DNA-binding</keyword>
<evidence type="ECO:0000256" key="1">
    <source>
        <dbReference type="ARBA" id="ARBA00008857"/>
    </source>
</evidence>
<dbReference type="CDD" id="cd01189">
    <property type="entry name" value="INT_ICEBs1_C_like"/>
    <property type="match status" value="1"/>
</dbReference>
<dbReference type="GO" id="GO:0003677">
    <property type="term" value="F:DNA binding"/>
    <property type="evidence" value="ECO:0007669"/>
    <property type="project" value="UniProtKB-KW"/>
</dbReference>
<keyword evidence="3" id="KW-0233">DNA recombination</keyword>
<evidence type="ECO:0000313" key="6">
    <source>
        <dbReference type="EMBL" id="BAM66981.1"/>
    </source>
</evidence>
<dbReference type="GO" id="GO:0006310">
    <property type="term" value="P:DNA recombination"/>
    <property type="evidence" value="ECO:0007669"/>
    <property type="project" value="UniProtKB-KW"/>
</dbReference>
<dbReference type="PANTHER" id="PTHR30349">
    <property type="entry name" value="PHAGE INTEGRASE-RELATED"/>
    <property type="match status" value="1"/>
</dbReference>
<dbReference type="Gene3D" id="1.10.150.130">
    <property type="match status" value="1"/>
</dbReference>
<evidence type="ECO:0000256" key="3">
    <source>
        <dbReference type="ARBA" id="ARBA00023172"/>
    </source>
</evidence>